<dbReference type="GO" id="GO:0008210">
    <property type="term" value="P:estrogen metabolic process"/>
    <property type="evidence" value="ECO:0007669"/>
    <property type="project" value="UniProtKB-ARBA"/>
</dbReference>
<evidence type="ECO:0000256" key="25">
    <source>
        <dbReference type="ARBA" id="ARBA00083258"/>
    </source>
</evidence>
<comment type="catalytic activity">
    <reaction evidence="17">
        <text>a (3R)-3-hydroxyacyl-CoA + NAD(+) = a 3-oxoacyl-CoA + NADH + H(+)</text>
        <dbReference type="Rhea" id="RHEA:32711"/>
        <dbReference type="ChEBI" id="CHEBI:15378"/>
        <dbReference type="ChEBI" id="CHEBI:57319"/>
        <dbReference type="ChEBI" id="CHEBI:57540"/>
        <dbReference type="ChEBI" id="CHEBI:57945"/>
        <dbReference type="ChEBI" id="CHEBI:90726"/>
        <dbReference type="EC" id="1.1.1.n12"/>
    </reaction>
    <physiologicalReaction direction="left-to-right" evidence="17">
        <dbReference type="Rhea" id="RHEA:32712"/>
    </physiologicalReaction>
</comment>
<name>A0A0K8RPM0_IXORI</name>
<evidence type="ECO:0000256" key="14">
    <source>
        <dbReference type="ARBA" id="ARBA00049069"/>
    </source>
</evidence>
<reference evidence="26" key="1">
    <citation type="submission" date="2012-12" db="EMBL/GenBank/DDBJ databases">
        <title>Identification and characterization of a phenylalanine ammonia-lyase gene family in Isatis indigotica Fort.</title>
        <authorList>
            <person name="Liu Q."/>
            <person name="Chen J."/>
            <person name="Zhou X."/>
            <person name="Di P."/>
            <person name="Xiao Y."/>
            <person name="Xuan H."/>
            <person name="Zhang L."/>
            <person name="Chen W."/>
        </authorList>
    </citation>
    <scope>NUCLEOTIDE SEQUENCE</scope>
    <source>
        <tissue evidence="26">Salivary gland</tissue>
    </source>
</reference>
<evidence type="ECO:0000256" key="5">
    <source>
        <dbReference type="ARBA" id="ARBA00022516"/>
    </source>
</evidence>
<keyword evidence="11" id="KW-0496">Mitochondrion</keyword>
<evidence type="ECO:0000256" key="11">
    <source>
        <dbReference type="ARBA" id="ARBA00023128"/>
    </source>
</evidence>
<evidence type="ECO:0000256" key="15">
    <source>
        <dbReference type="ARBA" id="ARBA00050232"/>
    </source>
</evidence>
<comment type="catalytic activity">
    <reaction evidence="15">
        <text>testosterone + NAD(+) = androst-4-ene-3,17-dione + NADH + H(+)</text>
        <dbReference type="Rhea" id="RHEA:14929"/>
        <dbReference type="ChEBI" id="CHEBI:15378"/>
        <dbReference type="ChEBI" id="CHEBI:16422"/>
        <dbReference type="ChEBI" id="CHEBI:17347"/>
        <dbReference type="ChEBI" id="CHEBI:57540"/>
        <dbReference type="ChEBI" id="CHEBI:57945"/>
        <dbReference type="EC" id="1.1.1.239"/>
    </reaction>
    <physiologicalReaction direction="left-to-right" evidence="15">
        <dbReference type="Rhea" id="RHEA:14930"/>
    </physiologicalReaction>
</comment>
<dbReference type="AlphaFoldDB" id="A0A0K8RPM0"/>
<comment type="subcellular location">
    <subcellularLocation>
        <location evidence="1">Mitochondrion matrix</location>
    </subcellularLocation>
</comment>
<keyword evidence="9" id="KW-0520">NAD</keyword>
<evidence type="ECO:0000313" key="26">
    <source>
        <dbReference type="EMBL" id="JAA73017.1"/>
    </source>
</evidence>
<keyword evidence="6" id="KW-0597">Phosphoprotein</keyword>
<evidence type="ECO:0000256" key="9">
    <source>
        <dbReference type="ARBA" id="ARBA00023027"/>
    </source>
</evidence>
<dbReference type="GO" id="GO:0004303">
    <property type="term" value="F:estradiol 17-beta-dehydrogenase [NAD(P)+] activity"/>
    <property type="evidence" value="ECO:0007669"/>
    <property type="project" value="UniProtKB-EC"/>
</dbReference>
<dbReference type="Pfam" id="PF13561">
    <property type="entry name" value="adh_short_C2"/>
    <property type="match status" value="1"/>
</dbReference>
<dbReference type="PANTHER" id="PTHR42760:SF83">
    <property type="entry name" value="(3R)-3-HYDROXYACYL-COA DEHYDROGENASE"/>
    <property type="match status" value="1"/>
</dbReference>
<evidence type="ECO:0000256" key="12">
    <source>
        <dbReference type="ARBA" id="ARBA00023160"/>
    </source>
</evidence>
<evidence type="ECO:0000256" key="7">
    <source>
        <dbReference type="ARBA" id="ARBA00022832"/>
    </source>
</evidence>
<evidence type="ECO:0000256" key="16">
    <source>
        <dbReference type="ARBA" id="ARBA00050435"/>
    </source>
</evidence>
<dbReference type="SUPFAM" id="SSF51735">
    <property type="entry name" value="NAD(P)-binding Rossmann-fold domains"/>
    <property type="match status" value="1"/>
</dbReference>
<dbReference type="GO" id="GO:0005759">
    <property type="term" value="C:mitochondrial matrix"/>
    <property type="evidence" value="ECO:0007669"/>
    <property type="project" value="UniProtKB-SubCell"/>
</dbReference>
<dbReference type="EMBL" id="GADI01000791">
    <property type="protein sequence ID" value="JAA73017.1"/>
    <property type="molecule type" value="mRNA"/>
</dbReference>
<keyword evidence="8" id="KW-0560">Oxidoreductase</keyword>
<dbReference type="InterPro" id="IPR036291">
    <property type="entry name" value="NAD(P)-bd_dom_sf"/>
</dbReference>
<dbReference type="EC" id="1.1.1.n12" evidence="4"/>
<dbReference type="Gene3D" id="3.40.50.720">
    <property type="entry name" value="NAD(P)-binding Rossmann-like Domain"/>
    <property type="match status" value="1"/>
</dbReference>
<evidence type="ECO:0000256" key="2">
    <source>
        <dbReference type="ARBA" id="ARBA00005194"/>
    </source>
</evidence>
<dbReference type="InterPro" id="IPR020904">
    <property type="entry name" value="Sc_DH/Rdtase_CS"/>
</dbReference>
<dbReference type="EC" id="1.1.1.239" evidence="19"/>
<organism evidence="26">
    <name type="scientific">Ixodes ricinus</name>
    <name type="common">Common tick</name>
    <name type="synonym">Acarus ricinus</name>
    <dbReference type="NCBI Taxonomy" id="34613"/>
    <lineage>
        <taxon>Eukaryota</taxon>
        <taxon>Metazoa</taxon>
        <taxon>Ecdysozoa</taxon>
        <taxon>Arthropoda</taxon>
        <taxon>Chelicerata</taxon>
        <taxon>Arachnida</taxon>
        <taxon>Acari</taxon>
        <taxon>Parasitiformes</taxon>
        <taxon>Ixodida</taxon>
        <taxon>Ixodoidea</taxon>
        <taxon>Ixodidae</taxon>
        <taxon>Ixodinae</taxon>
        <taxon>Ixodes</taxon>
    </lineage>
</organism>
<comment type="pathway">
    <text evidence="2">Lipid metabolism; fatty acid biosynthesis.</text>
</comment>
<comment type="similarity">
    <text evidence="3">Belongs to the short-chain dehydrogenases/reductases (SDR) family.</text>
</comment>
<evidence type="ECO:0000256" key="22">
    <source>
        <dbReference type="ARBA" id="ARBA00081419"/>
    </source>
</evidence>
<accession>A0A0K8RPM0</accession>
<protein>
    <recommendedName>
        <fullName evidence="20">(3R)-3-hydroxyacyl-CoA dehydrogenase</fullName>
        <ecNumber evidence="19">1.1.1.239</ecNumber>
        <ecNumber evidence="4">1.1.1.n12</ecNumber>
    </recommendedName>
    <alternativeName>
        <fullName evidence="22">17-beta-hydroxysteroid dehydrogenase 8</fullName>
    </alternativeName>
    <alternativeName>
        <fullName evidence="21">3-ketoacyl-[acyl-carrier-protein] reductase alpha subunit</fullName>
    </alternativeName>
    <alternativeName>
        <fullName evidence="24">3-oxoacyl-[acyl-carrier-protein] reductase</fullName>
    </alternativeName>
    <alternativeName>
        <fullName evidence="25">Estradiol 17-beta-dehydrogenase 8</fullName>
    </alternativeName>
    <alternativeName>
        <fullName evidence="23">Testosterone 17-beta-dehydrogenase 8</fullName>
    </alternativeName>
</protein>
<evidence type="ECO:0000256" key="24">
    <source>
        <dbReference type="ARBA" id="ARBA00083097"/>
    </source>
</evidence>
<evidence type="ECO:0000256" key="3">
    <source>
        <dbReference type="ARBA" id="ARBA00006484"/>
    </source>
</evidence>
<keyword evidence="7" id="KW-0276">Fatty acid metabolism</keyword>
<keyword evidence="10" id="KW-0443">Lipid metabolism</keyword>
<evidence type="ECO:0000256" key="1">
    <source>
        <dbReference type="ARBA" id="ARBA00004305"/>
    </source>
</evidence>
<dbReference type="PROSITE" id="PS00061">
    <property type="entry name" value="ADH_SHORT"/>
    <property type="match status" value="1"/>
</dbReference>
<evidence type="ECO:0000256" key="19">
    <source>
        <dbReference type="ARBA" id="ARBA00066822"/>
    </source>
</evidence>
<dbReference type="PRINTS" id="PR00080">
    <property type="entry name" value="SDRFAMILY"/>
</dbReference>
<evidence type="ECO:0000256" key="13">
    <source>
        <dbReference type="ARBA" id="ARBA00037929"/>
    </source>
</evidence>
<comment type="catalytic activity">
    <reaction evidence="16">
        <text>17beta-hydroxy-5alpha-androstan-3-one + NAD(+) = 5alpha-androstan-3,17-dione + NADH + H(+)</text>
        <dbReference type="Rhea" id="RHEA:41992"/>
        <dbReference type="ChEBI" id="CHEBI:15378"/>
        <dbReference type="ChEBI" id="CHEBI:15994"/>
        <dbReference type="ChEBI" id="CHEBI:16330"/>
        <dbReference type="ChEBI" id="CHEBI:57540"/>
        <dbReference type="ChEBI" id="CHEBI:57945"/>
    </reaction>
    <physiologicalReaction direction="left-to-right" evidence="16">
        <dbReference type="Rhea" id="RHEA:41993"/>
    </physiologicalReaction>
</comment>
<evidence type="ECO:0000256" key="10">
    <source>
        <dbReference type="ARBA" id="ARBA00023098"/>
    </source>
</evidence>
<evidence type="ECO:0000256" key="8">
    <source>
        <dbReference type="ARBA" id="ARBA00023002"/>
    </source>
</evidence>
<feature type="non-terminal residue" evidence="26">
    <location>
        <position position="1"/>
    </location>
</feature>
<evidence type="ECO:0000256" key="4">
    <source>
        <dbReference type="ARBA" id="ARBA00012456"/>
    </source>
</evidence>
<sequence length="335" mass="36067">GGGECVFPSLRSKPTYRLLFTMLILKRSAYYLAFCVVLTRYLSSCSNEDLDRCYGEHNEATYSAWDETSPTNMPDIGNSSYGLKGRLAIVTGGASGIGRSVCLVLAREGAIVVVADINSTGSNITLQMLKVISGEGSRHMTAYVDVRNSTLVKEMFECVKGAYPDQNISIVVNSAGIMHKPTFLVNLSECSYENTVNTNLKGTFLVTQEAVRSMLETNVTLGAIVNIASIVGKGGFPTVSAYAASKGGVIAFTKSVARELGTSNIRVNVVLPGGTETPMAQKYSNETKRKRLQQIVPMKRNAEPLEIAEVILFLCSNKSSYMIGSPVDVAGGTYM</sequence>
<evidence type="ECO:0000256" key="21">
    <source>
        <dbReference type="ARBA" id="ARBA00077835"/>
    </source>
</evidence>
<dbReference type="InterPro" id="IPR002347">
    <property type="entry name" value="SDR_fam"/>
</dbReference>
<proteinExistence type="evidence at transcript level"/>
<dbReference type="GO" id="GO:0006633">
    <property type="term" value="P:fatty acid biosynthetic process"/>
    <property type="evidence" value="ECO:0007669"/>
    <property type="project" value="UniProtKB-KW"/>
</dbReference>
<comment type="pathway">
    <text evidence="13">Steroid biosynthesis; estrogen biosynthesis.</text>
</comment>
<keyword evidence="12" id="KW-0275">Fatty acid biosynthesis</keyword>
<comment type="catalytic activity">
    <reaction evidence="14">
        <text>17beta-estradiol + NAD(+) = estrone + NADH + H(+)</text>
        <dbReference type="Rhea" id="RHEA:24612"/>
        <dbReference type="ChEBI" id="CHEBI:15378"/>
        <dbReference type="ChEBI" id="CHEBI:16469"/>
        <dbReference type="ChEBI" id="CHEBI:17263"/>
        <dbReference type="ChEBI" id="CHEBI:57540"/>
        <dbReference type="ChEBI" id="CHEBI:57945"/>
        <dbReference type="EC" id="1.1.1.62"/>
    </reaction>
    <physiologicalReaction direction="left-to-right" evidence="14">
        <dbReference type="Rhea" id="RHEA:24613"/>
    </physiologicalReaction>
    <physiologicalReaction direction="right-to-left" evidence="14">
        <dbReference type="Rhea" id="RHEA:24614"/>
    </physiologicalReaction>
</comment>
<evidence type="ECO:0000256" key="23">
    <source>
        <dbReference type="ARBA" id="ARBA00081936"/>
    </source>
</evidence>
<evidence type="ECO:0000256" key="20">
    <source>
        <dbReference type="ARBA" id="ARBA00070911"/>
    </source>
</evidence>
<dbReference type="PANTHER" id="PTHR42760">
    <property type="entry name" value="SHORT-CHAIN DEHYDROGENASES/REDUCTASES FAMILY MEMBER"/>
    <property type="match status" value="1"/>
</dbReference>
<dbReference type="PRINTS" id="PR00081">
    <property type="entry name" value="GDHRDH"/>
</dbReference>
<evidence type="ECO:0000256" key="6">
    <source>
        <dbReference type="ARBA" id="ARBA00022553"/>
    </source>
</evidence>
<evidence type="ECO:0000256" key="17">
    <source>
        <dbReference type="ARBA" id="ARBA00052680"/>
    </source>
</evidence>
<dbReference type="FunFam" id="3.40.50.720:FF:000231">
    <property type="entry name" value="Estradiol 17-beta-dehydrogenase 8"/>
    <property type="match status" value="1"/>
</dbReference>
<comment type="subunit">
    <text evidence="18">Heterotetramer with CBR4; contains two molecules of HSD17B8 and CBR4.</text>
</comment>
<keyword evidence="5" id="KW-0444">Lipid biosynthesis</keyword>
<dbReference type="GO" id="GO:0047035">
    <property type="term" value="F:testosterone dehydrogenase (NAD+) activity"/>
    <property type="evidence" value="ECO:0007669"/>
    <property type="project" value="UniProtKB-EC"/>
</dbReference>
<evidence type="ECO:0000256" key="18">
    <source>
        <dbReference type="ARBA" id="ARBA00065174"/>
    </source>
</evidence>
<dbReference type="GO" id="GO:0048038">
    <property type="term" value="F:quinone binding"/>
    <property type="evidence" value="ECO:0007669"/>
    <property type="project" value="TreeGrafter"/>
</dbReference>